<feature type="compositionally biased region" description="Polar residues" evidence="1">
    <location>
        <begin position="255"/>
        <end position="265"/>
    </location>
</feature>
<organism evidence="2 3">
    <name type="scientific">Penicillium capsulatum</name>
    <dbReference type="NCBI Taxonomy" id="69766"/>
    <lineage>
        <taxon>Eukaryota</taxon>
        <taxon>Fungi</taxon>
        <taxon>Dikarya</taxon>
        <taxon>Ascomycota</taxon>
        <taxon>Pezizomycotina</taxon>
        <taxon>Eurotiomycetes</taxon>
        <taxon>Eurotiomycetidae</taxon>
        <taxon>Eurotiales</taxon>
        <taxon>Aspergillaceae</taxon>
        <taxon>Penicillium</taxon>
    </lineage>
</organism>
<evidence type="ECO:0000256" key="1">
    <source>
        <dbReference type="SAM" id="MobiDB-lite"/>
    </source>
</evidence>
<protein>
    <submittedName>
        <fullName evidence="2">Uncharacterized protein</fullName>
    </submittedName>
</protein>
<accession>A0A9W9ILY1</accession>
<dbReference type="AlphaFoldDB" id="A0A9W9ILY1"/>
<comment type="caution">
    <text evidence="2">The sequence shown here is derived from an EMBL/GenBank/DDBJ whole genome shotgun (WGS) entry which is preliminary data.</text>
</comment>
<evidence type="ECO:0000313" key="2">
    <source>
        <dbReference type="EMBL" id="KAJ5180242.1"/>
    </source>
</evidence>
<reference evidence="2" key="2">
    <citation type="journal article" date="2023" name="IMA Fungus">
        <title>Comparative genomic study of the Penicillium genus elucidates a diverse pangenome and 15 lateral gene transfer events.</title>
        <authorList>
            <person name="Petersen C."/>
            <person name="Sorensen T."/>
            <person name="Nielsen M.R."/>
            <person name="Sondergaard T.E."/>
            <person name="Sorensen J.L."/>
            <person name="Fitzpatrick D.A."/>
            <person name="Frisvad J.C."/>
            <person name="Nielsen K.L."/>
        </authorList>
    </citation>
    <scope>NUCLEOTIDE SEQUENCE</scope>
    <source>
        <strain evidence="2">IBT 21917</strain>
    </source>
</reference>
<dbReference type="EMBL" id="JAPQKO010000002">
    <property type="protein sequence ID" value="KAJ5180242.1"/>
    <property type="molecule type" value="Genomic_DNA"/>
</dbReference>
<gene>
    <name evidence="2" type="ORF">N7492_003452</name>
</gene>
<reference evidence="2" key="1">
    <citation type="submission" date="2022-11" db="EMBL/GenBank/DDBJ databases">
        <authorList>
            <person name="Petersen C."/>
        </authorList>
    </citation>
    <scope>NUCLEOTIDE SEQUENCE</scope>
    <source>
        <strain evidence="2">IBT 21917</strain>
    </source>
</reference>
<name>A0A9W9ILY1_9EURO</name>
<dbReference type="OrthoDB" id="4366145at2759"/>
<feature type="region of interest" description="Disordered" evidence="1">
    <location>
        <begin position="246"/>
        <end position="266"/>
    </location>
</feature>
<dbReference type="Proteomes" id="UP001146351">
    <property type="component" value="Unassembled WGS sequence"/>
</dbReference>
<sequence>MSDPKLLDTDAKLQDYSSLEAKGQKMQECIESQNAELMVEVLPTTNKSPVIPKNKLWKRKALAKDIPAHVINTLNELEISTDLEDWTNIMCLERDPSVNDRFQIWNHLVGLVGPNTLVIENMKRSDGPHASEVALFLWKSLQDIKELKRVFVTDVCHGPTRKFIQDKLYEQNDSLWPGTDEKVWEQGTSGYKALLGTKVGRVVGFLVLQGFGQAQYRISRVVTWASPENTLQMRFDIEEISKAPGNDQVLDDSAGGNNLASTPSFPSWKFWKRGS</sequence>
<keyword evidence="3" id="KW-1185">Reference proteome</keyword>
<evidence type="ECO:0000313" key="3">
    <source>
        <dbReference type="Proteomes" id="UP001146351"/>
    </source>
</evidence>
<proteinExistence type="predicted"/>